<comment type="caution">
    <text evidence="2">The sequence shown here is derived from an EMBL/GenBank/DDBJ whole genome shotgun (WGS) entry which is preliminary data.</text>
</comment>
<evidence type="ECO:0000256" key="1">
    <source>
        <dbReference type="SAM" id="MobiDB-lite"/>
    </source>
</evidence>
<feature type="region of interest" description="Disordered" evidence="1">
    <location>
        <begin position="57"/>
        <end position="88"/>
    </location>
</feature>
<name>A0A8G2C9R1_9BACT</name>
<evidence type="ECO:0000313" key="2">
    <source>
        <dbReference type="EMBL" id="SHJ01357.1"/>
    </source>
</evidence>
<sequence length="88" mass="10083">MGNSKNLTTREVARLLNCSESLVRRKDMKEVLGAFYIGKKSLRYPQQKVELYLLNQQHSASDSTATPTDLNNTSSDTKRRKIDYGVFR</sequence>
<accession>A0A8G2C9R1</accession>
<gene>
    <name evidence="2" type="ORF">SAMN05660830_01359</name>
</gene>
<organism evidence="2 3">
    <name type="scientific">Halodesulfovibrio aestuarii</name>
    <dbReference type="NCBI Taxonomy" id="126333"/>
    <lineage>
        <taxon>Bacteria</taxon>
        <taxon>Pseudomonadati</taxon>
        <taxon>Thermodesulfobacteriota</taxon>
        <taxon>Desulfovibrionia</taxon>
        <taxon>Desulfovibrionales</taxon>
        <taxon>Desulfovibrionaceae</taxon>
        <taxon>Halodesulfovibrio</taxon>
    </lineage>
</organism>
<protein>
    <recommendedName>
        <fullName evidence="4">Helix-turn-helix domain-containing protein</fullName>
    </recommendedName>
</protein>
<evidence type="ECO:0000313" key="3">
    <source>
        <dbReference type="Proteomes" id="UP000184001"/>
    </source>
</evidence>
<proteinExistence type="predicted"/>
<evidence type="ECO:0008006" key="4">
    <source>
        <dbReference type="Google" id="ProtNLM"/>
    </source>
</evidence>
<reference evidence="2 3" key="1">
    <citation type="submission" date="2016-11" db="EMBL/GenBank/DDBJ databases">
        <authorList>
            <person name="Varghese N."/>
            <person name="Submissions S."/>
        </authorList>
    </citation>
    <scope>NUCLEOTIDE SEQUENCE [LARGE SCALE GENOMIC DNA]</scope>
    <source>
        <strain evidence="2 3">DSM 17919</strain>
    </source>
</reference>
<dbReference type="EMBL" id="FQZR01000003">
    <property type="protein sequence ID" value="SHJ01357.1"/>
    <property type="molecule type" value="Genomic_DNA"/>
</dbReference>
<feature type="compositionally biased region" description="Polar residues" evidence="1">
    <location>
        <begin position="57"/>
        <end position="75"/>
    </location>
</feature>
<dbReference type="AlphaFoldDB" id="A0A8G2C9R1"/>
<dbReference type="Proteomes" id="UP000184001">
    <property type="component" value="Unassembled WGS sequence"/>
</dbReference>